<accession>A0A951UU02</accession>
<proteinExistence type="predicted"/>
<keyword evidence="2" id="KW-0540">Nuclease</keyword>
<organism evidence="2 3">
    <name type="scientific">Cyanomargarita calcarea GSE-NOS-MK-12-04C</name>
    <dbReference type="NCBI Taxonomy" id="2839659"/>
    <lineage>
        <taxon>Bacteria</taxon>
        <taxon>Bacillati</taxon>
        <taxon>Cyanobacteriota</taxon>
        <taxon>Cyanophyceae</taxon>
        <taxon>Nostocales</taxon>
        <taxon>Cyanomargaritaceae</taxon>
        <taxon>Cyanomargarita</taxon>
    </lineage>
</organism>
<dbReference type="Proteomes" id="UP000729701">
    <property type="component" value="Unassembled WGS sequence"/>
</dbReference>
<reference evidence="2" key="1">
    <citation type="submission" date="2021-05" db="EMBL/GenBank/DDBJ databases">
        <authorList>
            <person name="Pietrasiak N."/>
            <person name="Ward R."/>
            <person name="Stajich J.E."/>
            <person name="Kurbessoian T."/>
        </authorList>
    </citation>
    <scope>NUCLEOTIDE SEQUENCE</scope>
    <source>
        <strain evidence="2">GSE-NOS-MK-12-04C</strain>
    </source>
</reference>
<dbReference type="AlphaFoldDB" id="A0A951UU02"/>
<reference evidence="2" key="2">
    <citation type="journal article" date="2022" name="Microbiol. Resour. Announc.">
        <title>Metagenome Sequencing to Explore Phylogenomics of Terrestrial Cyanobacteria.</title>
        <authorList>
            <person name="Ward R.D."/>
            <person name="Stajich J.E."/>
            <person name="Johansen J.R."/>
            <person name="Huntemann M."/>
            <person name="Clum A."/>
            <person name="Foster B."/>
            <person name="Foster B."/>
            <person name="Roux S."/>
            <person name="Palaniappan K."/>
            <person name="Varghese N."/>
            <person name="Mukherjee S."/>
            <person name="Reddy T.B.K."/>
            <person name="Daum C."/>
            <person name="Copeland A."/>
            <person name="Chen I.A."/>
            <person name="Ivanova N.N."/>
            <person name="Kyrpides N.C."/>
            <person name="Shapiro N."/>
            <person name="Eloe-Fadrosh E.A."/>
            <person name="Pietrasiak N."/>
        </authorList>
    </citation>
    <scope>NUCLEOTIDE SEQUENCE</scope>
    <source>
        <strain evidence="2">GSE-NOS-MK-12-04C</strain>
    </source>
</reference>
<keyword evidence="2" id="KW-0378">Hydrolase</keyword>
<dbReference type="InterPro" id="IPR013520">
    <property type="entry name" value="Ribonucl_H"/>
</dbReference>
<comment type="caution">
    <text evidence="2">The sequence shown here is derived from an EMBL/GenBank/DDBJ whole genome shotgun (WGS) entry which is preliminary data.</text>
</comment>
<protein>
    <submittedName>
        <fullName evidence="2">3'-5' exonuclease</fullName>
    </submittedName>
</protein>
<feature type="domain" description="Exonuclease" evidence="1">
    <location>
        <begin position="4"/>
        <end position="179"/>
    </location>
</feature>
<dbReference type="SUPFAM" id="SSF53098">
    <property type="entry name" value="Ribonuclease H-like"/>
    <property type="match status" value="1"/>
</dbReference>
<gene>
    <name evidence="2" type="ORF">KME60_19430</name>
</gene>
<dbReference type="GO" id="GO:0003676">
    <property type="term" value="F:nucleic acid binding"/>
    <property type="evidence" value="ECO:0007669"/>
    <property type="project" value="InterPro"/>
</dbReference>
<keyword evidence="2" id="KW-0269">Exonuclease</keyword>
<sequence length="238" mass="26571">MVERVLIIDTETTDLEVDKGQVIEIGAILYSVKHQTIIQQASTLLPATSNPAERINRIPVAPLVEMTIETAQQGLLMITKMAQMAEFVIAHNAEFDKKWFGKSKFADMVLPTLLDSQGKPLRWVCTCTDFEFPLANRPGESLVNLALAHGIGVYGNHRALTDCQLIASLFDVMEDLQGMFAQATRPRGRYIALVSFGDKDLAKKAGFRWHPESKTWERTMAEADIHNLPFAVELVSEN</sequence>
<evidence type="ECO:0000313" key="2">
    <source>
        <dbReference type="EMBL" id="MBW4669524.1"/>
    </source>
</evidence>
<dbReference type="GO" id="GO:0004527">
    <property type="term" value="F:exonuclease activity"/>
    <property type="evidence" value="ECO:0007669"/>
    <property type="project" value="UniProtKB-KW"/>
</dbReference>
<evidence type="ECO:0000313" key="3">
    <source>
        <dbReference type="Proteomes" id="UP000729701"/>
    </source>
</evidence>
<dbReference type="InterPro" id="IPR012337">
    <property type="entry name" value="RNaseH-like_sf"/>
</dbReference>
<dbReference type="Pfam" id="PF00929">
    <property type="entry name" value="RNase_T"/>
    <property type="match status" value="1"/>
</dbReference>
<dbReference type="SMART" id="SM00479">
    <property type="entry name" value="EXOIII"/>
    <property type="match status" value="1"/>
</dbReference>
<dbReference type="Gene3D" id="3.30.420.10">
    <property type="entry name" value="Ribonuclease H-like superfamily/Ribonuclease H"/>
    <property type="match status" value="1"/>
</dbReference>
<dbReference type="InterPro" id="IPR036397">
    <property type="entry name" value="RNaseH_sf"/>
</dbReference>
<name>A0A951UU02_9CYAN</name>
<dbReference type="CDD" id="cd06127">
    <property type="entry name" value="DEDDh"/>
    <property type="match status" value="1"/>
</dbReference>
<dbReference type="EMBL" id="JAHHGZ010000021">
    <property type="protein sequence ID" value="MBW4669524.1"/>
    <property type="molecule type" value="Genomic_DNA"/>
</dbReference>
<evidence type="ECO:0000259" key="1">
    <source>
        <dbReference type="SMART" id="SM00479"/>
    </source>
</evidence>